<dbReference type="Pfam" id="PF03466">
    <property type="entry name" value="LysR_substrate"/>
    <property type="match status" value="1"/>
</dbReference>
<dbReference type="Gene3D" id="3.40.190.10">
    <property type="entry name" value="Periplasmic binding protein-like II"/>
    <property type="match status" value="2"/>
</dbReference>
<dbReference type="PRINTS" id="PR00039">
    <property type="entry name" value="HTHLYSR"/>
</dbReference>
<dbReference type="PANTHER" id="PTHR30537:SF79">
    <property type="entry name" value="TRANSCRIPTIONAL REGULATOR-RELATED"/>
    <property type="match status" value="1"/>
</dbReference>
<dbReference type="Gene3D" id="1.10.10.10">
    <property type="entry name" value="Winged helix-like DNA-binding domain superfamily/Winged helix DNA-binding domain"/>
    <property type="match status" value="1"/>
</dbReference>
<dbReference type="SUPFAM" id="SSF46785">
    <property type="entry name" value="Winged helix' DNA-binding domain"/>
    <property type="match status" value="1"/>
</dbReference>
<dbReference type="InterPro" id="IPR000847">
    <property type="entry name" value="LysR_HTH_N"/>
</dbReference>
<evidence type="ECO:0000313" key="6">
    <source>
        <dbReference type="EMBL" id="GAA0344448.1"/>
    </source>
</evidence>
<feature type="domain" description="HTH lysR-type" evidence="5">
    <location>
        <begin position="6"/>
        <end position="63"/>
    </location>
</feature>
<keyword evidence="3" id="KW-0238">DNA-binding</keyword>
<sequence>MSQRLPPMNSLRAFEAAARHGSFVKAAAELHVTAAAISHQVRELEQTLNLKLFLRRPRGVILSEMGNRYYKDVAEVFRLLGQATLSLQNVDIAGPLELSAPHAFCQFWLAPRLQKLRAAMPQLRLTVKADNHICDMRTDKAQVAVRFGMGQYPGLHSVFLMSDAAAPLVSTSKLEYAAVDRKTLLQTELLLAEHNLNPDEPWMGWSPWLREARVNKAKHNTLSVSDSALALSACLAGNGLCIGRLSLAFEAIKRQQLSILMPWRITDYGYYLLCSNVNISNPRIQAFSQWLQEEIREFTSSTKVLCDIALNNN</sequence>
<keyword evidence="4" id="KW-0804">Transcription</keyword>
<keyword evidence="2" id="KW-0805">Transcription regulation</keyword>
<dbReference type="InterPro" id="IPR005119">
    <property type="entry name" value="LysR_subst-bd"/>
</dbReference>
<dbReference type="Pfam" id="PF00126">
    <property type="entry name" value="HTH_1"/>
    <property type="match status" value="1"/>
</dbReference>
<gene>
    <name evidence="6" type="primary">gcvA_1</name>
    <name evidence="6" type="ORF">GCM10009092_06110</name>
</gene>
<evidence type="ECO:0000256" key="4">
    <source>
        <dbReference type="ARBA" id="ARBA00023163"/>
    </source>
</evidence>
<dbReference type="InterPro" id="IPR036390">
    <property type="entry name" value="WH_DNA-bd_sf"/>
</dbReference>
<dbReference type="PANTHER" id="PTHR30537">
    <property type="entry name" value="HTH-TYPE TRANSCRIPTIONAL REGULATOR"/>
    <property type="match status" value="1"/>
</dbReference>
<name>A0ABP3GI40_9ALTE</name>
<organism evidence="6 7">
    <name type="scientific">Bowmanella denitrificans</name>
    <dbReference type="NCBI Taxonomy" id="366582"/>
    <lineage>
        <taxon>Bacteria</taxon>
        <taxon>Pseudomonadati</taxon>
        <taxon>Pseudomonadota</taxon>
        <taxon>Gammaproteobacteria</taxon>
        <taxon>Alteromonadales</taxon>
        <taxon>Alteromonadaceae</taxon>
        <taxon>Bowmanella</taxon>
    </lineage>
</organism>
<dbReference type="InterPro" id="IPR058163">
    <property type="entry name" value="LysR-type_TF_proteobact-type"/>
</dbReference>
<protein>
    <submittedName>
        <fullName evidence="6">Transcriptional regulator GcvA</fullName>
    </submittedName>
</protein>
<dbReference type="EMBL" id="BAAAEI010000006">
    <property type="protein sequence ID" value="GAA0344448.1"/>
    <property type="molecule type" value="Genomic_DNA"/>
</dbReference>
<dbReference type="Proteomes" id="UP001501757">
    <property type="component" value="Unassembled WGS sequence"/>
</dbReference>
<proteinExistence type="inferred from homology"/>
<dbReference type="PROSITE" id="PS50931">
    <property type="entry name" value="HTH_LYSR"/>
    <property type="match status" value="1"/>
</dbReference>
<evidence type="ECO:0000313" key="7">
    <source>
        <dbReference type="Proteomes" id="UP001501757"/>
    </source>
</evidence>
<keyword evidence="7" id="KW-1185">Reference proteome</keyword>
<evidence type="ECO:0000256" key="1">
    <source>
        <dbReference type="ARBA" id="ARBA00009437"/>
    </source>
</evidence>
<evidence type="ECO:0000256" key="2">
    <source>
        <dbReference type="ARBA" id="ARBA00023015"/>
    </source>
</evidence>
<evidence type="ECO:0000256" key="3">
    <source>
        <dbReference type="ARBA" id="ARBA00023125"/>
    </source>
</evidence>
<evidence type="ECO:0000259" key="5">
    <source>
        <dbReference type="PROSITE" id="PS50931"/>
    </source>
</evidence>
<comment type="caution">
    <text evidence="6">The sequence shown here is derived from an EMBL/GenBank/DDBJ whole genome shotgun (WGS) entry which is preliminary data.</text>
</comment>
<reference evidence="7" key="1">
    <citation type="journal article" date="2019" name="Int. J. Syst. Evol. Microbiol.">
        <title>The Global Catalogue of Microorganisms (GCM) 10K type strain sequencing project: providing services to taxonomists for standard genome sequencing and annotation.</title>
        <authorList>
            <consortium name="The Broad Institute Genomics Platform"/>
            <consortium name="The Broad Institute Genome Sequencing Center for Infectious Disease"/>
            <person name="Wu L."/>
            <person name="Ma J."/>
        </authorList>
    </citation>
    <scope>NUCLEOTIDE SEQUENCE [LARGE SCALE GENOMIC DNA]</scope>
    <source>
        <strain evidence="7">JCM 13378</strain>
    </source>
</reference>
<dbReference type="SUPFAM" id="SSF53850">
    <property type="entry name" value="Periplasmic binding protein-like II"/>
    <property type="match status" value="1"/>
</dbReference>
<dbReference type="InterPro" id="IPR036388">
    <property type="entry name" value="WH-like_DNA-bd_sf"/>
</dbReference>
<accession>A0ABP3GI40</accession>
<comment type="similarity">
    <text evidence="1">Belongs to the LysR transcriptional regulatory family.</text>
</comment>